<evidence type="ECO:0000313" key="1">
    <source>
        <dbReference type="EMBL" id="BFP50036.1"/>
    </source>
</evidence>
<dbReference type="RefSeq" id="WP_407992427.1">
    <property type="nucleotide sequence ID" value="NZ_AP035882.1"/>
</dbReference>
<proteinExistence type="predicted"/>
<accession>A0AB33K815</accession>
<organism evidence="1">
    <name type="scientific">Kitasatospora sp. CMC57</name>
    <dbReference type="NCBI Taxonomy" id="3231513"/>
    <lineage>
        <taxon>Bacteria</taxon>
        <taxon>Bacillati</taxon>
        <taxon>Actinomycetota</taxon>
        <taxon>Actinomycetes</taxon>
        <taxon>Kitasatosporales</taxon>
        <taxon>Streptomycetaceae</taxon>
        <taxon>Kitasatospora</taxon>
    </lineage>
</organism>
<keyword evidence="1" id="KW-0614">Plasmid</keyword>
<dbReference type="EMBL" id="AP035882">
    <property type="protein sequence ID" value="BFP50036.1"/>
    <property type="molecule type" value="Genomic_DNA"/>
</dbReference>
<gene>
    <name evidence="1" type="ORF">KCMC57_64040</name>
</gene>
<sequence length="318" mass="34457">MARTGPQKIPGARFDLFFGDGRYSGSDMEVNCGVIHTTEGPTLYDYNSGGVAPTVTAVPDFDTQQLVWHQHFDVDESARALVNAPGGVQTNLANTFQIELVGTCDPATHAQWTRQGVQHIYWPEPPAWAVRDLAWLMRWLSDQHGIPLTGVAEWLPYPASYGASRVRMTFDQWRSFTGWCGHQHVPENDHGDPGSLPAAHILAVARGEATTPTEEDPLMAFTEADLRRFIREEASGIDVRDSIANAMFWWLTHAINGTVPEGAGAGWAGLLGTVGKALTSLPDDAKQTLREAIATELADGIKLTVTAPSANTSAPKGS</sequence>
<geneLocation type="plasmid" evidence="1">
    <name>pCMC57_01</name>
</geneLocation>
<protein>
    <submittedName>
        <fullName evidence="1">Uncharacterized protein</fullName>
    </submittedName>
</protein>
<name>A0AB33K815_9ACTN</name>
<dbReference type="KEGG" id="kic:KCMC57_64040"/>
<dbReference type="AlphaFoldDB" id="A0AB33K815"/>
<reference evidence="1" key="1">
    <citation type="submission" date="2024-07" db="EMBL/GenBank/DDBJ databases">
        <title>Complete genome sequences of cellulolytic bacteria, Kitasatospora sp. CMC57 and Streptomyces sp. CMC78, isolated from Japanese agricultural soil.</title>
        <authorList>
            <person name="Hashimoto T."/>
            <person name="Ito M."/>
            <person name="Iwamoto M."/>
            <person name="Fukahori D."/>
            <person name="Shoda T."/>
            <person name="Sakoda M."/>
            <person name="Morohoshi T."/>
            <person name="Mitsuboshi M."/>
            <person name="Nishizawa T."/>
        </authorList>
    </citation>
    <scope>NUCLEOTIDE SEQUENCE</scope>
    <source>
        <strain evidence="1">CMC57</strain>
        <plasmid evidence="1">pCMC57_01</plasmid>
    </source>
</reference>